<feature type="domain" description="Alcohol dehydrogenase-like C-terminal" evidence="6">
    <location>
        <begin position="193"/>
        <end position="325"/>
    </location>
</feature>
<dbReference type="SUPFAM" id="SSF50129">
    <property type="entry name" value="GroES-like"/>
    <property type="match status" value="1"/>
</dbReference>
<dbReference type="GO" id="GO:0008270">
    <property type="term" value="F:zinc ion binding"/>
    <property type="evidence" value="ECO:0007669"/>
    <property type="project" value="InterPro"/>
</dbReference>
<dbReference type="Proteomes" id="UP000247781">
    <property type="component" value="Unassembled WGS sequence"/>
</dbReference>
<dbReference type="OrthoDB" id="9797931at2"/>
<dbReference type="SUPFAM" id="SSF51735">
    <property type="entry name" value="NAD(P)-binding Rossmann-fold domains"/>
    <property type="match status" value="1"/>
</dbReference>
<dbReference type="Pfam" id="PF08240">
    <property type="entry name" value="ADH_N"/>
    <property type="match status" value="1"/>
</dbReference>
<gene>
    <name evidence="8" type="ORF">C8E89_105249</name>
</gene>
<evidence type="ECO:0000256" key="5">
    <source>
        <dbReference type="RuleBase" id="RU361277"/>
    </source>
</evidence>
<dbReference type="InterPro" id="IPR036291">
    <property type="entry name" value="NAD(P)-bd_dom_sf"/>
</dbReference>
<dbReference type="InterPro" id="IPR002328">
    <property type="entry name" value="ADH_Zn_CS"/>
</dbReference>
<dbReference type="RefSeq" id="WP_110315995.1">
    <property type="nucleotide sequence ID" value="NZ_QJJU01000005.1"/>
</dbReference>
<dbReference type="InterPro" id="IPR050129">
    <property type="entry name" value="Zn_alcohol_dh"/>
</dbReference>
<evidence type="ECO:0000313" key="8">
    <source>
        <dbReference type="EMBL" id="PXX09895.1"/>
    </source>
</evidence>
<dbReference type="Pfam" id="PF00107">
    <property type="entry name" value="ADH_zinc_N"/>
    <property type="match status" value="1"/>
</dbReference>
<evidence type="ECO:0000259" key="6">
    <source>
        <dbReference type="Pfam" id="PF00107"/>
    </source>
</evidence>
<organism evidence="8 9">
    <name type="scientific">Mycolicibacterium moriokaense</name>
    <dbReference type="NCBI Taxonomy" id="39691"/>
    <lineage>
        <taxon>Bacteria</taxon>
        <taxon>Bacillati</taxon>
        <taxon>Actinomycetota</taxon>
        <taxon>Actinomycetes</taxon>
        <taxon>Mycobacteriales</taxon>
        <taxon>Mycobacteriaceae</taxon>
        <taxon>Mycolicibacterium</taxon>
    </lineage>
</organism>
<dbReference type="InterPro" id="IPR013149">
    <property type="entry name" value="ADH-like_C"/>
</dbReference>
<comment type="cofactor">
    <cofactor evidence="1 5">
        <name>Zn(2+)</name>
        <dbReference type="ChEBI" id="CHEBI:29105"/>
    </cofactor>
</comment>
<evidence type="ECO:0000256" key="2">
    <source>
        <dbReference type="ARBA" id="ARBA00022723"/>
    </source>
</evidence>
<proteinExistence type="inferred from homology"/>
<dbReference type="GO" id="GO:0016491">
    <property type="term" value="F:oxidoreductase activity"/>
    <property type="evidence" value="ECO:0007669"/>
    <property type="project" value="UniProtKB-KW"/>
</dbReference>
<dbReference type="InterPro" id="IPR013154">
    <property type="entry name" value="ADH-like_N"/>
</dbReference>
<keyword evidence="9" id="KW-1185">Reference proteome</keyword>
<keyword evidence="3 5" id="KW-0862">Zinc</keyword>
<keyword evidence="4" id="KW-0560">Oxidoreductase</keyword>
<dbReference type="AlphaFoldDB" id="A0A318HJ65"/>
<reference evidence="8 9" key="2">
    <citation type="submission" date="2018-06" db="EMBL/GenBank/DDBJ databases">
        <title>Sequencing of bacterial isolates from soil warming experiment in Harvard Forest, Massachusetts, USA.</title>
        <authorList>
            <person name="Deangelis K.PhD."/>
        </authorList>
    </citation>
    <scope>NUCLEOTIDE SEQUENCE [LARGE SCALE GENOMIC DNA]</scope>
    <source>
        <strain evidence="8 9">GAS496</strain>
    </source>
</reference>
<dbReference type="PANTHER" id="PTHR43401:SF2">
    <property type="entry name" value="L-THREONINE 3-DEHYDROGENASE"/>
    <property type="match status" value="1"/>
</dbReference>
<dbReference type="InterPro" id="IPR011032">
    <property type="entry name" value="GroES-like_sf"/>
</dbReference>
<evidence type="ECO:0000256" key="3">
    <source>
        <dbReference type="ARBA" id="ARBA00022833"/>
    </source>
</evidence>
<evidence type="ECO:0000259" key="7">
    <source>
        <dbReference type="Pfam" id="PF08240"/>
    </source>
</evidence>
<evidence type="ECO:0000313" key="9">
    <source>
        <dbReference type="Proteomes" id="UP000247781"/>
    </source>
</evidence>
<comment type="caution">
    <text evidence="8">The sequence shown here is derived from an EMBL/GenBank/DDBJ whole genome shotgun (WGS) entry which is preliminary data.</text>
</comment>
<name>A0A318HJ65_9MYCO</name>
<dbReference type="Gene3D" id="3.90.180.10">
    <property type="entry name" value="Medium-chain alcohol dehydrogenases, catalytic domain"/>
    <property type="match status" value="1"/>
</dbReference>
<dbReference type="PROSITE" id="PS00059">
    <property type="entry name" value="ADH_ZINC"/>
    <property type="match status" value="1"/>
</dbReference>
<dbReference type="PANTHER" id="PTHR43401">
    <property type="entry name" value="L-THREONINE 3-DEHYDROGENASE"/>
    <property type="match status" value="1"/>
</dbReference>
<protein>
    <submittedName>
        <fullName evidence="8">Alcohol dehydrogenase</fullName>
    </submittedName>
</protein>
<reference evidence="9" key="1">
    <citation type="submission" date="2018-05" db="EMBL/GenBank/DDBJ databases">
        <authorList>
            <person name="Deangelis K."/>
            <person name="Huntemann M."/>
            <person name="Clum A."/>
            <person name="Pillay M."/>
            <person name="Palaniappan K."/>
            <person name="Varghese N."/>
            <person name="Mikhailova N."/>
            <person name="Stamatis D."/>
            <person name="Reddy T."/>
            <person name="Daum C."/>
            <person name="Shapiro N."/>
            <person name="Ivanova N."/>
            <person name="Kyrpides N."/>
            <person name="Woyke T."/>
        </authorList>
    </citation>
    <scope>NUCLEOTIDE SEQUENCE [LARGE SCALE GENOMIC DNA]</scope>
    <source>
        <strain evidence="9">GAS496</strain>
    </source>
</reference>
<feature type="domain" description="Alcohol dehydrogenase-like N-terminal" evidence="7">
    <location>
        <begin position="29"/>
        <end position="151"/>
    </location>
</feature>
<accession>A0A318HJ65</accession>
<dbReference type="EMBL" id="QJJU01000005">
    <property type="protein sequence ID" value="PXX09895.1"/>
    <property type="molecule type" value="Genomic_DNA"/>
</dbReference>
<evidence type="ECO:0000256" key="4">
    <source>
        <dbReference type="ARBA" id="ARBA00023002"/>
    </source>
</evidence>
<comment type="similarity">
    <text evidence="5">Belongs to the zinc-containing alcohol dehydrogenase family.</text>
</comment>
<evidence type="ECO:0000256" key="1">
    <source>
        <dbReference type="ARBA" id="ARBA00001947"/>
    </source>
</evidence>
<dbReference type="Gene3D" id="3.40.50.720">
    <property type="entry name" value="NAD(P)-binding Rossmann-like Domain"/>
    <property type="match status" value="1"/>
</dbReference>
<keyword evidence="2 5" id="KW-0479">Metal-binding</keyword>
<sequence length="367" mass="38065">MPDSARARALVLERPHHLVTRDIPLPVVGDDDALVRVEACGLCGTDHEQYTGELAGGFAFVPGHETIGIIETIGPRAAQRWRVAAGDRVAVEVFQSCRDCKPCVDGEYRRCERHGLADMYGFISIDRAPGLWGGYSEYQYLAPDSMVLPVPAALDPVVATAFNPLGAGIRWGATIPGTGPGDVVAVLGPGIRGLCVAAAAKDAGAEFVMMTGLGARDADRLALASQFGADLVVDVAIDDPVAALRDATGGLADVVVDVTAKAPAAFAQAIELARPASTVVVAGTRGWDTGAPGFIPDMVVLKELRIVGALGVDAAAYRAALDVLASGRYPFADLPRRCVGLDDAGDLLATMAGERDGVPPVHGVVVP</sequence>